<keyword evidence="2" id="KW-1185">Reference proteome</keyword>
<evidence type="ECO:0000313" key="1">
    <source>
        <dbReference type="EMBL" id="SIT94822.1"/>
    </source>
</evidence>
<dbReference type="Proteomes" id="UP000187181">
    <property type="component" value="Unassembled WGS sequence"/>
</dbReference>
<sequence length="184" mass="21212">MKRTELAYMCLKNFSLKRNNKEEQHSPTRFIPNASANSLAQGIHKPLYPVKIMKVEVLQIDWFLGKEPAEGTITVKAKDGSPISAFAYEEEFTEGEVVNVEFDSINDDLDWNTIFGENKNQEKKLVKSINDWEYEGYGQIKSIEPVVIDFGDIELETGKWTSDKKVVGEFVYWKINRLDIIKIE</sequence>
<protein>
    <submittedName>
        <fullName evidence="1">Uncharacterized protein</fullName>
    </submittedName>
</protein>
<gene>
    <name evidence="1" type="ORF">SAMN05444128_3795</name>
</gene>
<reference evidence="2" key="1">
    <citation type="submission" date="2017-01" db="EMBL/GenBank/DDBJ databases">
        <authorList>
            <person name="Varghese N."/>
            <person name="Submissions S."/>
        </authorList>
    </citation>
    <scope>NUCLEOTIDE SEQUENCE [LARGE SCALE GENOMIC DNA]</scope>
    <source>
        <strain evidence="2">LP100</strain>
    </source>
</reference>
<accession>A0A1R3XUS1</accession>
<evidence type="ECO:0000313" key="2">
    <source>
        <dbReference type="Proteomes" id="UP000187181"/>
    </source>
</evidence>
<name>A0A1R3XUS1_9BACT</name>
<proteinExistence type="predicted"/>
<dbReference type="AlphaFoldDB" id="A0A1R3XUS1"/>
<organism evidence="1 2">
    <name type="scientific">Pontibacter indicus</name>
    <dbReference type="NCBI Taxonomy" id="1317125"/>
    <lineage>
        <taxon>Bacteria</taxon>
        <taxon>Pseudomonadati</taxon>
        <taxon>Bacteroidota</taxon>
        <taxon>Cytophagia</taxon>
        <taxon>Cytophagales</taxon>
        <taxon>Hymenobacteraceae</taxon>
        <taxon>Pontibacter</taxon>
    </lineage>
</organism>
<dbReference type="EMBL" id="FTPP01000004">
    <property type="protein sequence ID" value="SIT94822.1"/>
    <property type="molecule type" value="Genomic_DNA"/>
</dbReference>